<protein>
    <submittedName>
        <fullName evidence="2">DnaA/Hda family protein</fullName>
    </submittedName>
</protein>
<sequence length="221" mass="24892">MTQLRLPLQRPEGARKDEFIVGDANARVVHHLEHWGTWPVMAALLVGPRKSGRSLLARLFTKRAGGQMIDDAERASETAIFHAWNLAQADHKPLLLVADFAPPEWSVRLPDLRSRLAATPVLRIDEPDDGLFAAILRQQFDRHELDVREEAIAWMLKRVERTYLALTRIVDALDNEAMARDTRRISLPLARSALQAAGLLVHMRGELDLGDRPVATPREEA</sequence>
<keyword evidence="3" id="KW-1185">Reference proteome</keyword>
<dbReference type="Proteomes" id="UP001058533">
    <property type="component" value="Chromosome"/>
</dbReference>
<evidence type="ECO:0000259" key="1">
    <source>
        <dbReference type="Pfam" id="PF22688"/>
    </source>
</evidence>
<dbReference type="InterPro" id="IPR055199">
    <property type="entry name" value="Hda_lid"/>
</dbReference>
<dbReference type="InterPro" id="IPR027417">
    <property type="entry name" value="P-loop_NTPase"/>
</dbReference>
<evidence type="ECO:0000313" key="3">
    <source>
        <dbReference type="Proteomes" id="UP001058533"/>
    </source>
</evidence>
<reference evidence="2" key="1">
    <citation type="submission" date="2022-07" db="EMBL/GenBank/DDBJ databases">
        <title>Sphingomonas sp. nov., a novel bacterium isolated from the north slope of the Mount Everest.</title>
        <authorList>
            <person name="Cui X."/>
            <person name="Liu Y."/>
        </authorList>
    </citation>
    <scope>NUCLEOTIDE SEQUENCE</scope>
    <source>
        <strain evidence="2">S5-59</strain>
    </source>
</reference>
<dbReference type="SUPFAM" id="SSF52540">
    <property type="entry name" value="P-loop containing nucleoside triphosphate hydrolases"/>
    <property type="match status" value="1"/>
</dbReference>
<dbReference type="RefSeq" id="WP_256507325.1">
    <property type="nucleotide sequence ID" value="NZ_CP101740.1"/>
</dbReference>
<gene>
    <name evidence="2" type="ORF">NMP03_04465</name>
</gene>
<proteinExistence type="predicted"/>
<name>A0ABY5LC29_9SPHN</name>
<evidence type="ECO:0000313" key="2">
    <source>
        <dbReference type="EMBL" id="UUL83486.1"/>
    </source>
</evidence>
<dbReference type="Gene3D" id="1.10.8.60">
    <property type="match status" value="1"/>
</dbReference>
<organism evidence="2 3">
    <name type="scientific">Sphingomonas qomolangmaensis</name>
    <dbReference type="NCBI Taxonomy" id="2918765"/>
    <lineage>
        <taxon>Bacteria</taxon>
        <taxon>Pseudomonadati</taxon>
        <taxon>Pseudomonadota</taxon>
        <taxon>Alphaproteobacteria</taxon>
        <taxon>Sphingomonadales</taxon>
        <taxon>Sphingomonadaceae</taxon>
        <taxon>Sphingomonas</taxon>
    </lineage>
</organism>
<dbReference type="Pfam" id="PF22688">
    <property type="entry name" value="Hda_lid"/>
    <property type="match status" value="1"/>
</dbReference>
<dbReference type="EMBL" id="CP101740">
    <property type="protein sequence ID" value="UUL83486.1"/>
    <property type="molecule type" value="Genomic_DNA"/>
</dbReference>
<accession>A0ABY5LC29</accession>
<feature type="domain" description="Hda lid" evidence="1">
    <location>
        <begin position="134"/>
        <end position="194"/>
    </location>
</feature>